<dbReference type="AlphaFoldDB" id="A0A023AXK1"/>
<organism evidence="2 3">
    <name type="scientific">Gregarina niphandrodes</name>
    <name type="common">Septate eugregarine</name>
    <dbReference type="NCBI Taxonomy" id="110365"/>
    <lineage>
        <taxon>Eukaryota</taxon>
        <taxon>Sar</taxon>
        <taxon>Alveolata</taxon>
        <taxon>Apicomplexa</taxon>
        <taxon>Conoidasida</taxon>
        <taxon>Gregarinasina</taxon>
        <taxon>Eugregarinorida</taxon>
        <taxon>Gregarinidae</taxon>
        <taxon>Gregarina</taxon>
    </lineage>
</organism>
<sequence length="644" mass="69835">MRSVFGVRSRSLELAERLAYVVNPDGIEPAITEDMDMRLMTVGVRRKGVLVDGMTLLAVAPKARMRVLDSLASGSKFWRIGVPQSPLAAGTVPAGTVPAGTVFRIENERSKPVDEEKAQLMANEDKANEDKAKEDVAKEDVAKEDVASEDVATGVARVCVGTSAEPHAGDEGGGVGTSAEAGAGDEGGGVGTSAEAGAGDEEGDEAGFDLFRDCVKLRALLHGGKPAPHTEAFLGDGLWRTFQAVKARCWKSSRAPQRIWRDTFGHCGPADWEQALARVRARSLGGMALEVCSSQPVTRSVWFELEPHVPEYWRKSVAILVSDDPEPERGCEPPETETSSQLSDTGWLPPPPPPPVRPKKGYLNVCMKLSYLSFVCCSAFVSSAIVLQKFSKSPPALLECLWMSRLPFPSLLPVQLEQLEEKCEPDRVGFEPQLNETCFGGRGGLVCRVVGDGQLRDVCYGFAGYEGRDSKSLWDAFLLRPGKRVCRIFCDTPGANLERLGEHVARALATNATLTPGWNMTSDAGPSWKELGRQSVRRNFKVAAAAAPHFALLPIVHGCSGYCSNCTRNTFTKLEKCPCGFAYAVCQSAARDAKPDVPRNISTIAGIQTTLKTVLHLMHELDHPKLHVDNCWYGCHNKPLLKHP</sequence>
<feature type="region of interest" description="Disordered" evidence="1">
    <location>
        <begin position="324"/>
        <end position="354"/>
    </location>
</feature>
<name>A0A023AXK1_GRENI</name>
<evidence type="ECO:0000313" key="3">
    <source>
        <dbReference type="Proteomes" id="UP000019763"/>
    </source>
</evidence>
<feature type="region of interest" description="Disordered" evidence="1">
    <location>
        <begin position="163"/>
        <end position="203"/>
    </location>
</feature>
<feature type="region of interest" description="Disordered" evidence="1">
    <location>
        <begin position="108"/>
        <end position="145"/>
    </location>
</feature>
<reference evidence="2" key="1">
    <citation type="submission" date="2013-12" db="EMBL/GenBank/DDBJ databases">
        <authorList>
            <person name="Omoto C.K."/>
            <person name="Sibley D."/>
            <person name="Venepally P."/>
            <person name="Hadjithomas M."/>
            <person name="Karamycheva S."/>
            <person name="Brunk B."/>
            <person name="Roos D."/>
            <person name="Caler E."/>
            <person name="Lorenzi H."/>
        </authorList>
    </citation>
    <scope>NUCLEOTIDE SEQUENCE</scope>
</reference>
<dbReference type="GeneID" id="22915947"/>
<dbReference type="VEuPathDB" id="CryptoDB:GNI_175550"/>
<comment type="caution">
    <text evidence="2">The sequence shown here is derived from an EMBL/GenBank/DDBJ whole genome shotgun (WGS) entry which is preliminary data.</text>
</comment>
<evidence type="ECO:0000256" key="1">
    <source>
        <dbReference type="SAM" id="MobiDB-lite"/>
    </source>
</evidence>
<protein>
    <submittedName>
        <fullName evidence="2">Uncharacterized protein</fullName>
    </submittedName>
</protein>
<keyword evidence="3" id="KW-1185">Reference proteome</keyword>
<proteinExistence type="predicted"/>
<gene>
    <name evidence="2" type="ORF">GNI_175550</name>
</gene>
<dbReference type="EMBL" id="AFNH02001321">
    <property type="protein sequence ID" value="EZG43364.1"/>
    <property type="molecule type" value="Genomic_DNA"/>
</dbReference>
<evidence type="ECO:0000313" key="2">
    <source>
        <dbReference type="EMBL" id="EZG43364.1"/>
    </source>
</evidence>
<accession>A0A023AXK1</accession>
<dbReference type="Proteomes" id="UP000019763">
    <property type="component" value="Unassembled WGS sequence"/>
</dbReference>
<dbReference type="RefSeq" id="XP_011134657.1">
    <property type="nucleotide sequence ID" value="XM_011136355.1"/>
</dbReference>